<feature type="region of interest" description="Disordered" evidence="1">
    <location>
        <begin position="622"/>
        <end position="653"/>
    </location>
</feature>
<organism evidence="4 5">
    <name type="scientific">Pichia sorbitophila (strain ATCC MYA-4447 / BCRC 22081 / CBS 7064 / NBRC 10061 / NRRL Y-12695)</name>
    <name type="common">Hybrid yeast</name>
    <dbReference type="NCBI Taxonomy" id="559304"/>
    <lineage>
        <taxon>Eukaryota</taxon>
        <taxon>Fungi</taxon>
        <taxon>Dikarya</taxon>
        <taxon>Ascomycota</taxon>
        <taxon>Saccharomycotina</taxon>
        <taxon>Pichiomycetes</taxon>
        <taxon>Debaryomycetaceae</taxon>
        <taxon>Millerozyma</taxon>
    </lineage>
</organism>
<dbReference type="InterPro" id="IPR003169">
    <property type="entry name" value="GYF"/>
</dbReference>
<keyword evidence="5" id="KW-1185">Reference proteome</keyword>
<dbReference type="FunCoup" id="G8Y7V5">
    <property type="interactions" value="119"/>
</dbReference>
<evidence type="ECO:0000313" key="4">
    <source>
        <dbReference type="EMBL" id="CCE84685.1"/>
    </source>
</evidence>
<gene>
    <name evidence="4" type="primary">Piso0_004239</name>
    <name evidence="3" type="ORF">GNLVRS01_PISO0K12506g</name>
    <name evidence="4" type="ORF">GNLVRS01_PISO0L12507g</name>
</gene>
<dbReference type="eggNOG" id="KOG1862">
    <property type="taxonomic scope" value="Eukaryota"/>
</dbReference>
<dbReference type="SMART" id="SM00444">
    <property type="entry name" value="GYF"/>
    <property type="match status" value="1"/>
</dbReference>
<dbReference type="SUPFAM" id="SSF55277">
    <property type="entry name" value="GYF domain"/>
    <property type="match status" value="1"/>
</dbReference>
<dbReference type="Pfam" id="PF02213">
    <property type="entry name" value="GYF"/>
    <property type="match status" value="1"/>
</dbReference>
<feature type="compositionally biased region" description="Low complexity" evidence="1">
    <location>
        <begin position="431"/>
        <end position="442"/>
    </location>
</feature>
<feature type="compositionally biased region" description="Basic and acidic residues" evidence="1">
    <location>
        <begin position="547"/>
        <end position="566"/>
    </location>
</feature>
<protein>
    <submittedName>
        <fullName evidence="4">Piso0_004239 protein</fullName>
    </submittedName>
</protein>
<feature type="region of interest" description="Disordered" evidence="1">
    <location>
        <begin position="431"/>
        <end position="452"/>
    </location>
</feature>
<evidence type="ECO:0000259" key="2">
    <source>
        <dbReference type="PROSITE" id="PS50829"/>
    </source>
</evidence>
<dbReference type="EMBL" id="FO082049">
    <property type="protein sequence ID" value="CCE83654.1"/>
    <property type="molecule type" value="Genomic_DNA"/>
</dbReference>
<name>G8Y7V5_PICSO</name>
<sequence>MSQVARFATDPASKKVAREAASNGFNGKYAKSESAELDTLESDGNSSGNEKALPEGTFVNYTIPPNSKGKSYSLEEVFSVWLKNKEKILRQKLDIDPSEKYKVAQAEQIYHLDILDSKVVNSSAEVPEDYINLDSKATLAQVSRKESLENERLSQPQLFGQPNPPFEHPIGGIDIGPSYPQSVEWMYLDSNGNEQGPFSSDLMQEWLSDGYLTPDLKIRRKEEAVFQTLHEYSCKVGNFVEPFKALPPSLVSPLGVNKKDIDQGLSFPVVGMNSNPEPQTTNSSAAQLNGLLNNIPGNLNFGNLNLNSQLAPQQSLLGNELLGEDPFVTPGFNASPGNGLPPKNQFGIDRINTSMGFNGPVSNPLSHVSPMPSLLHQPVLSRTNSGWGIENTNGYIGSKPGTPVSVTPALGSQMSQPAPLSPWITGVQSQSRVSSPFAPSSSLTNNNPEATAAPYGREELKNQTDGVFNNIESSVVSDLLGESDDKDFNPSENVASVSRKMSTQEPPKDDVHTEMKETPPVNQKQQSQTPSSNISHKLQKESNLGEVRSDEKPKKTQKESSAKDGNENSTKSQLAPWANVANSGKEQSKPAMTLKEIQILEAEKIKEQKQIEEEINQKNQMKIKSEETKATKPTLPKTTIWGQGSLAGTSSPKKTLVEIQKEEMEAAKAKAKSTSSHASIAEALASSNTKDDSSWTTVASKKTINKKSSQPAISVSNAPVRPTNPDLLRSVSASQATKPNVNSVALKEDFLVWARSAMTNLYPTVSKNDLLEVFTALPSNGDSSMLIAETIYSSSTTMDGRRFAQEFLKRKQKVEQQIGNVQSEAWSSAIASSENKVATVDEDGWSTNSKPKRKNKKQNN</sequence>
<accession>G8Y7V5</accession>
<evidence type="ECO:0000313" key="5">
    <source>
        <dbReference type="Proteomes" id="UP000005222"/>
    </source>
</evidence>
<dbReference type="EMBL" id="FO082048">
    <property type="protein sequence ID" value="CCE84685.1"/>
    <property type="molecule type" value="Genomic_DNA"/>
</dbReference>
<feature type="compositionally biased region" description="Basic residues" evidence="1">
    <location>
        <begin position="850"/>
        <end position="860"/>
    </location>
</feature>
<feature type="region of interest" description="Disordered" evidence="1">
    <location>
        <begin position="481"/>
        <end position="592"/>
    </location>
</feature>
<dbReference type="GO" id="GO:0005829">
    <property type="term" value="C:cytosol"/>
    <property type="evidence" value="ECO:0007669"/>
    <property type="project" value="TreeGrafter"/>
</dbReference>
<dbReference type="PANTHER" id="PTHR14445">
    <property type="entry name" value="GRB10 INTERACTING GYF PROTEIN"/>
    <property type="match status" value="1"/>
</dbReference>
<dbReference type="OrthoDB" id="48509at2759"/>
<feature type="domain" description="GYF" evidence="2">
    <location>
        <begin position="182"/>
        <end position="230"/>
    </location>
</feature>
<dbReference type="PANTHER" id="PTHR14445:SF36">
    <property type="entry name" value="FI03272P-RELATED"/>
    <property type="match status" value="1"/>
</dbReference>
<feature type="region of interest" description="Disordered" evidence="1">
    <location>
        <begin position="33"/>
        <end position="58"/>
    </location>
</feature>
<dbReference type="Gene3D" id="3.30.1490.40">
    <property type="match status" value="1"/>
</dbReference>
<reference evidence="5" key="2">
    <citation type="journal article" date="2012" name="G3 (Bethesda)">
        <title>Pichia sorbitophila, an interspecies yeast hybrid reveals early steps of genome resolution following polyploidization.</title>
        <authorList>
            <person name="Leh Louis V."/>
            <person name="Despons L."/>
            <person name="Friedrich A."/>
            <person name="Martin T."/>
            <person name="Durrens P."/>
            <person name="Casaregola S."/>
            <person name="Neuveglise C."/>
            <person name="Fairhead C."/>
            <person name="Marck C."/>
            <person name="Cruz J.A."/>
            <person name="Straub M.L."/>
            <person name="Kugler V."/>
            <person name="Sacerdot C."/>
            <person name="Uzunov Z."/>
            <person name="Thierry A."/>
            <person name="Weiss S."/>
            <person name="Bleykasten C."/>
            <person name="De Montigny J."/>
            <person name="Jacques N."/>
            <person name="Jung P."/>
            <person name="Lemaire M."/>
            <person name="Mallet S."/>
            <person name="Morel G."/>
            <person name="Richard G.F."/>
            <person name="Sarkar A."/>
            <person name="Savel G."/>
            <person name="Schacherer J."/>
            <person name="Seret M.L."/>
            <person name="Talla E."/>
            <person name="Samson G."/>
            <person name="Jubin C."/>
            <person name="Poulain J."/>
            <person name="Vacherie B."/>
            <person name="Barbe V."/>
            <person name="Pelletier E."/>
            <person name="Sherman D.J."/>
            <person name="Westhof E."/>
            <person name="Weissenbach J."/>
            <person name="Baret P.V."/>
            <person name="Wincker P."/>
            <person name="Gaillardin C."/>
            <person name="Dujon B."/>
            <person name="Souciet J.L."/>
        </authorList>
    </citation>
    <scope>NUCLEOTIDE SEQUENCE [LARGE SCALE GENOMIC DNA]</scope>
    <source>
        <strain evidence="5">ATCC MYA-4447 / BCRC 22081 / CBS 7064 / NBRC 10061 / NRRL Y-12695</strain>
    </source>
</reference>
<feature type="compositionally biased region" description="Polar residues" evidence="1">
    <location>
        <begin position="520"/>
        <end position="536"/>
    </location>
</feature>
<proteinExistence type="predicted"/>
<feature type="compositionally biased region" description="Polar residues" evidence="1">
    <location>
        <begin position="490"/>
        <end position="505"/>
    </location>
</feature>
<dbReference type="AlphaFoldDB" id="G8Y7V5"/>
<feature type="compositionally biased region" description="Basic and acidic residues" evidence="1">
    <location>
        <begin position="506"/>
        <end position="517"/>
    </location>
</feature>
<dbReference type="InParanoid" id="G8Y7V5"/>
<dbReference type="InterPro" id="IPR051640">
    <property type="entry name" value="GRB10-interact_GYF"/>
</dbReference>
<dbReference type="HOGENOM" id="CLU_011552_0_0_1"/>
<dbReference type="Proteomes" id="UP000005222">
    <property type="component" value="Chromosome K"/>
</dbReference>
<evidence type="ECO:0000256" key="1">
    <source>
        <dbReference type="SAM" id="MobiDB-lite"/>
    </source>
</evidence>
<feature type="region of interest" description="Disordered" evidence="1">
    <location>
        <begin position="831"/>
        <end position="860"/>
    </location>
</feature>
<dbReference type="PROSITE" id="PS50829">
    <property type="entry name" value="GYF"/>
    <property type="match status" value="1"/>
</dbReference>
<dbReference type="STRING" id="559304.G8Y7V5"/>
<reference evidence="4" key="1">
    <citation type="submission" date="2011-10" db="EMBL/GenBank/DDBJ databases">
        <authorList>
            <person name="Genoscope - CEA"/>
        </authorList>
    </citation>
    <scope>NUCLEOTIDE SEQUENCE</scope>
</reference>
<evidence type="ECO:0000313" key="3">
    <source>
        <dbReference type="EMBL" id="CCE83654.1"/>
    </source>
</evidence>
<dbReference type="InterPro" id="IPR035445">
    <property type="entry name" value="GYF-like_dom_sf"/>
</dbReference>
<dbReference type="Proteomes" id="UP000005222">
    <property type="component" value="Chromosome L"/>
</dbReference>
<feature type="compositionally biased region" description="Polar residues" evidence="1">
    <location>
        <begin position="640"/>
        <end position="653"/>
    </location>
</feature>